<accession>A0ACA9PQ00</accession>
<protein>
    <submittedName>
        <fullName evidence="1">17365_t:CDS:1</fullName>
    </submittedName>
</protein>
<reference evidence="1" key="1">
    <citation type="submission" date="2021-06" db="EMBL/GenBank/DDBJ databases">
        <authorList>
            <person name="Kallberg Y."/>
            <person name="Tangrot J."/>
            <person name="Rosling A."/>
        </authorList>
    </citation>
    <scope>NUCLEOTIDE SEQUENCE</scope>
    <source>
        <strain evidence="1">CL356</strain>
    </source>
</reference>
<proteinExistence type="predicted"/>
<evidence type="ECO:0000313" key="1">
    <source>
        <dbReference type="EMBL" id="CAG8718093.1"/>
    </source>
</evidence>
<comment type="caution">
    <text evidence="1">The sequence shown here is derived from an EMBL/GenBank/DDBJ whole genome shotgun (WGS) entry which is preliminary data.</text>
</comment>
<dbReference type="EMBL" id="CAJVPT010037675">
    <property type="protein sequence ID" value="CAG8718093.1"/>
    <property type="molecule type" value="Genomic_DNA"/>
</dbReference>
<keyword evidence="2" id="KW-1185">Reference proteome</keyword>
<gene>
    <name evidence="1" type="ORF">ACOLOM_LOCUS11004</name>
</gene>
<dbReference type="Proteomes" id="UP000789525">
    <property type="component" value="Unassembled WGS sequence"/>
</dbReference>
<sequence length="148" mass="16893">MLGRPISRPLVSYMRARFFLTCALLCPEKPKSPRPPATESPSEVTGAWEDKKPIPESNLAIIIFIEMCRMDPCSEWGDAAIARGIPQQVAQAQFQSIAAAYEHLQNPLAGRSKQFDQRFHEEIRRRAAYRGFNVREMEATHHYTFSNN</sequence>
<name>A0ACA9PQ00_9GLOM</name>
<organism evidence="1 2">
    <name type="scientific">Acaulospora colombiana</name>
    <dbReference type="NCBI Taxonomy" id="27376"/>
    <lineage>
        <taxon>Eukaryota</taxon>
        <taxon>Fungi</taxon>
        <taxon>Fungi incertae sedis</taxon>
        <taxon>Mucoromycota</taxon>
        <taxon>Glomeromycotina</taxon>
        <taxon>Glomeromycetes</taxon>
        <taxon>Diversisporales</taxon>
        <taxon>Acaulosporaceae</taxon>
        <taxon>Acaulospora</taxon>
    </lineage>
</organism>
<evidence type="ECO:0000313" key="2">
    <source>
        <dbReference type="Proteomes" id="UP000789525"/>
    </source>
</evidence>